<evidence type="ECO:0000256" key="1">
    <source>
        <dbReference type="ARBA" id="ARBA00012344"/>
    </source>
</evidence>
<name>A0A169YFI8_9HYPO</name>
<sequence length="175" mass="19480">MADESAAPEFWLYGYGVCSSQDHRGTPEAPGRVVTLLERSYWEDLTDHHHGSAPERVWGVAYRIRPDKVAEVKEYLDIREINGYSIHYTPFQPADGSAAPIRTLVYIGTPDNDQFVGPQDPQALAEHIYKSRGPSGLNKDYLFGLDAALEKLSPESGDEHVADLARRVRALEQAA</sequence>
<protein>
    <recommendedName>
        <fullName evidence="1">glutathione-specific gamma-glutamylcyclotransferase</fullName>
        <ecNumber evidence="1">4.3.2.7</ecNumber>
    </recommendedName>
</protein>
<organism evidence="3 4">
    <name type="scientific">Beauveria brongniartii RCEF 3172</name>
    <dbReference type="NCBI Taxonomy" id="1081107"/>
    <lineage>
        <taxon>Eukaryota</taxon>
        <taxon>Fungi</taxon>
        <taxon>Dikarya</taxon>
        <taxon>Ascomycota</taxon>
        <taxon>Pezizomycotina</taxon>
        <taxon>Sordariomycetes</taxon>
        <taxon>Hypocreomycetidae</taxon>
        <taxon>Hypocreales</taxon>
        <taxon>Cordycipitaceae</taxon>
        <taxon>Beauveria</taxon>
        <taxon>Beauveria brongniartii</taxon>
    </lineage>
</organism>
<proteinExistence type="predicted"/>
<keyword evidence="4" id="KW-1185">Reference proteome</keyword>
<dbReference type="GO" id="GO:0006751">
    <property type="term" value="P:glutathione catabolic process"/>
    <property type="evidence" value="ECO:0007669"/>
    <property type="project" value="InterPro"/>
</dbReference>
<evidence type="ECO:0000313" key="3">
    <source>
        <dbReference type="EMBL" id="OAA39223.1"/>
    </source>
</evidence>
<gene>
    <name evidence="3" type="ORF">BBO_06647</name>
</gene>
<keyword evidence="2" id="KW-0456">Lyase</keyword>
<dbReference type="Proteomes" id="UP000076863">
    <property type="component" value="Unassembled WGS sequence"/>
</dbReference>
<dbReference type="InterPro" id="IPR006840">
    <property type="entry name" value="ChaC"/>
</dbReference>
<dbReference type="EC" id="4.3.2.7" evidence="1"/>
<dbReference type="PANTHER" id="PTHR12192:SF2">
    <property type="entry name" value="GLUTATHIONE-SPECIFIC GAMMA-GLUTAMYLCYCLOTRANSFERASE 2"/>
    <property type="match status" value="1"/>
</dbReference>
<dbReference type="GO" id="GO:0005737">
    <property type="term" value="C:cytoplasm"/>
    <property type="evidence" value="ECO:0007669"/>
    <property type="project" value="TreeGrafter"/>
</dbReference>
<accession>A0A169YFI8</accession>
<comment type="caution">
    <text evidence="3">The sequence shown here is derived from an EMBL/GenBank/DDBJ whole genome shotgun (WGS) entry which is preliminary data.</text>
</comment>
<dbReference type="AlphaFoldDB" id="A0A169YFI8"/>
<dbReference type="Pfam" id="PF04752">
    <property type="entry name" value="ChaC"/>
    <property type="match status" value="1"/>
</dbReference>
<dbReference type="GO" id="GO:0061928">
    <property type="term" value="F:glutathione specific gamma-glutamylcyclotransferase activity"/>
    <property type="evidence" value="ECO:0007669"/>
    <property type="project" value="UniProtKB-EC"/>
</dbReference>
<evidence type="ECO:0000256" key="2">
    <source>
        <dbReference type="ARBA" id="ARBA00023239"/>
    </source>
</evidence>
<reference evidence="3 4" key="1">
    <citation type="journal article" date="2016" name="Genome Biol. Evol.">
        <title>Divergent and convergent evolution of fungal pathogenicity.</title>
        <authorList>
            <person name="Shang Y."/>
            <person name="Xiao G."/>
            <person name="Zheng P."/>
            <person name="Cen K."/>
            <person name="Zhan S."/>
            <person name="Wang C."/>
        </authorList>
    </citation>
    <scope>NUCLEOTIDE SEQUENCE [LARGE SCALE GENOMIC DNA]</scope>
    <source>
        <strain evidence="3 4">RCEF 3172</strain>
    </source>
</reference>
<dbReference type="EMBL" id="AZHA01000023">
    <property type="protein sequence ID" value="OAA39223.1"/>
    <property type="molecule type" value="Genomic_DNA"/>
</dbReference>
<evidence type="ECO:0000313" key="4">
    <source>
        <dbReference type="Proteomes" id="UP000076863"/>
    </source>
</evidence>
<dbReference type="OrthoDB" id="1933483at2759"/>
<dbReference type="PANTHER" id="PTHR12192">
    <property type="entry name" value="CATION TRANSPORT PROTEIN CHAC-RELATED"/>
    <property type="match status" value="1"/>
</dbReference>